<evidence type="ECO:0000256" key="3">
    <source>
        <dbReference type="ARBA" id="ARBA00022688"/>
    </source>
</evidence>
<keyword evidence="3" id="KW-0831">Ubiquinone biosynthesis</keyword>
<evidence type="ECO:0000313" key="10">
    <source>
        <dbReference type="Proteomes" id="UP000184066"/>
    </source>
</evidence>
<evidence type="ECO:0000313" key="9">
    <source>
        <dbReference type="EMBL" id="SHN61266.1"/>
    </source>
</evidence>
<protein>
    <submittedName>
        <fullName evidence="9">Ubiquinone biosynthesis protein COQ9</fullName>
    </submittedName>
</protein>
<comment type="similarity">
    <text evidence="2">Belongs to the COQ9 family.</text>
</comment>
<evidence type="ECO:0000256" key="5">
    <source>
        <dbReference type="ARBA" id="ARBA00023121"/>
    </source>
</evidence>
<feature type="compositionally biased region" description="Low complexity" evidence="7">
    <location>
        <begin position="264"/>
        <end position="279"/>
    </location>
</feature>
<evidence type="ECO:0000256" key="6">
    <source>
        <dbReference type="ARBA" id="ARBA00058104"/>
    </source>
</evidence>
<evidence type="ECO:0000256" key="2">
    <source>
        <dbReference type="ARBA" id="ARBA00010766"/>
    </source>
</evidence>
<dbReference type="EMBL" id="FRDL01000003">
    <property type="protein sequence ID" value="SHN61266.1"/>
    <property type="molecule type" value="Genomic_DNA"/>
</dbReference>
<feature type="domain" description="COQ9 C-terminal" evidence="8">
    <location>
        <begin position="148"/>
        <end position="219"/>
    </location>
</feature>
<reference evidence="9 10" key="1">
    <citation type="submission" date="2016-12" db="EMBL/GenBank/DDBJ databases">
        <authorList>
            <person name="Song W.-J."/>
            <person name="Kurnit D.M."/>
        </authorList>
    </citation>
    <scope>NUCLEOTIDE SEQUENCE [LARGE SCALE GENOMIC DNA]</scope>
    <source>
        <strain evidence="9 10">CGMCC 1.10808</strain>
    </source>
</reference>
<dbReference type="RefSeq" id="WP_072746738.1">
    <property type="nucleotide sequence ID" value="NZ_FOHL01000001.1"/>
</dbReference>
<organism evidence="9 10">
    <name type="scientific">Oceanicella actignis</name>
    <dbReference type="NCBI Taxonomy" id="1189325"/>
    <lineage>
        <taxon>Bacteria</taxon>
        <taxon>Pseudomonadati</taxon>
        <taxon>Pseudomonadota</taxon>
        <taxon>Alphaproteobacteria</taxon>
        <taxon>Rhodobacterales</taxon>
        <taxon>Paracoccaceae</taxon>
        <taxon>Oceanicella</taxon>
    </lineage>
</organism>
<comment type="pathway">
    <text evidence="1">Cofactor biosynthesis; ubiquinone biosynthesis.</text>
</comment>
<comment type="function">
    <text evidence="6">Membrane-associated protein that warps the membrane surface to access and bind aromatic isoprenes with high specificity, including ubiquinone (CoQ) isoprene intermediates and presents them directly to COQ7, therefore facilitating the COQ7-mediated hydroxylase step. Participates in the biosynthesis of coenzyme Q, also named ubiquinone, an essential lipid-soluble electron transporter for aerobic cellular respiration.</text>
</comment>
<accession>A0A1M7SSB9</accession>
<dbReference type="InterPro" id="IPR013718">
    <property type="entry name" value="COQ9_C"/>
</dbReference>
<proteinExistence type="inferred from homology"/>
<keyword evidence="9" id="KW-0830">Ubiquinone</keyword>
<dbReference type="STRING" id="1189325.SAMN04488119_101152"/>
<dbReference type="Proteomes" id="UP000184066">
    <property type="component" value="Unassembled WGS sequence"/>
</dbReference>
<dbReference type="AlphaFoldDB" id="A0A1M7SSB9"/>
<dbReference type="PANTHER" id="PTHR21427">
    <property type="entry name" value="UBIQUINONE BIOSYNTHESIS PROTEIN COQ9, MITOCHONDRIAL"/>
    <property type="match status" value="1"/>
</dbReference>
<dbReference type="GO" id="GO:0006744">
    <property type="term" value="P:ubiquinone biosynthetic process"/>
    <property type="evidence" value="ECO:0007669"/>
    <property type="project" value="UniProtKB-KW"/>
</dbReference>
<dbReference type="Pfam" id="PF08511">
    <property type="entry name" value="COQ9"/>
    <property type="match status" value="1"/>
</dbReference>
<keyword evidence="4" id="KW-0809">Transit peptide</keyword>
<dbReference type="GO" id="GO:0008289">
    <property type="term" value="F:lipid binding"/>
    <property type="evidence" value="ECO:0007669"/>
    <property type="project" value="UniProtKB-KW"/>
</dbReference>
<evidence type="ECO:0000259" key="8">
    <source>
        <dbReference type="Pfam" id="PF08511"/>
    </source>
</evidence>
<dbReference type="Gene3D" id="1.10.357.10">
    <property type="entry name" value="Tetracycline Repressor, domain 2"/>
    <property type="match status" value="1"/>
</dbReference>
<dbReference type="InterPro" id="IPR012762">
    <property type="entry name" value="Ubiq_biosynth_COQ9"/>
</dbReference>
<evidence type="ECO:0000256" key="4">
    <source>
        <dbReference type="ARBA" id="ARBA00022946"/>
    </source>
</evidence>
<feature type="region of interest" description="Disordered" evidence="7">
    <location>
        <begin position="245"/>
        <end position="286"/>
    </location>
</feature>
<feature type="region of interest" description="Disordered" evidence="7">
    <location>
        <begin position="1"/>
        <end position="35"/>
    </location>
</feature>
<keyword evidence="10" id="KW-1185">Reference proteome</keyword>
<dbReference type="PANTHER" id="PTHR21427:SF19">
    <property type="entry name" value="UBIQUINONE BIOSYNTHESIS PROTEIN COQ9, MITOCHONDRIAL"/>
    <property type="match status" value="1"/>
</dbReference>
<keyword evidence="5" id="KW-0446">Lipid-binding</keyword>
<dbReference type="NCBIfam" id="TIGR02396">
    <property type="entry name" value="diverge_rpsU"/>
    <property type="match status" value="1"/>
</dbReference>
<evidence type="ECO:0000256" key="1">
    <source>
        <dbReference type="ARBA" id="ARBA00004749"/>
    </source>
</evidence>
<gene>
    <name evidence="9" type="ORF">SAMN05216200_103153</name>
</gene>
<sequence length="286" mass="30122">MTVHDMQAGAEAGPSRADEHAQGAGHAPADAAAQTADEALRERLVEAMLTHVPFDGWSRAAIDAAAAELGVDPAQARRLFPRGGVDAALAFHRRGDRLMAERLAHAPLGSMRVRDRIAFAIRARIEAVAPHREAVRRAAALLALPIHAPDAARALWGTADAIWRAVGDDSQDVNWYTKRATLAAVYSAAVLYWLADESPGWVETWNFIDRRIEDVMRIERAKAAFRANPLGRAFLRGPGRLLEAVRAPGAGGPPHGAPDPSGPAPAGADAAGSAPAGPGPRRGSGG</sequence>
<name>A0A1M7SSB9_9RHOB</name>
<feature type="compositionally biased region" description="Low complexity" evidence="7">
    <location>
        <begin position="22"/>
        <end position="35"/>
    </location>
</feature>
<evidence type="ECO:0000256" key="7">
    <source>
        <dbReference type="SAM" id="MobiDB-lite"/>
    </source>
</evidence>